<dbReference type="PRINTS" id="PR00719">
    <property type="entry name" value="LMWPTPASE"/>
</dbReference>
<keyword evidence="4" id="KW-0904">Protein phosphatase</keyword>
<dbReference type="InterPro" id="IPR036196">
    <property type="entry name" value="Ptyr_pPase_sf"/>
</dbReference>
<accession>A0ABV1JAS4</accession>
<evidence type="ECO:0000256" key="4">
    <source>
        <dbReference type="ARBA" id="ARBA00022912"/>
    </source>
</evidence>
<comment type="caution">
    <text evidence="6">The sequence shown here is derived from an EMBL/GenBank/DDBJ whole genome shotgun (WGS) entry which is preliminary data.</text>
</comment>
<dbReference type="SMART" id="SM00226">
    <property type="entry name" value="LMWPc"/>
    <property type="match status" value="1"/>
</dbReference>
<keyword evidence="7" id="KW-1185">Reference proteome</keyword>
<reference evidence="6 7" key="1">
    <citation type="submission" date="2024-04" db="EMBL/GenBank/DDBJ databases">
        <title>Human intestinal bacterial collection.</title>
        <authorList>
            <person name="Pauvert C."/>
            <person name="Hitch T.C.A."/>
            <person name="Clavel T."/>
        </authorList>
    </citation>
    <scope>NUCLEOTIDE SEQUENCE [LARGE SCALE GENOMIC DNA]</scope>
    <source>
        <strain evidence="6 7">CLA-KB-H42</strain>
    </source>
</reference>
<dbReference type="GO" id="GO:0004725">
    <property type="term" value="F:protein tyrosine phosphatase activity"/>
    <property type="evidence" value="ECO:0007669"/>
    <property type="project" value="UniProtKB-EC"/>
</dbReference>
<protein>
    <recommendedName>
        <fullName evidence="2">protein-tyrosine-phosphatase</fullName>
        <ecNumber evidence="2">3.1.3.48</ecNumber>
    </recommendedName>
</protein>
<organism evidence="6 7">
    <name type="scientific">Raoultibacter massiliensis</name>
    <dbReference type="NCBI Taxonomy" id="1852371"/>
    <lineage>
        <taxon>Bacteria</taxon>
        <taxon>Bacillati</taxon>
        <taxon>Actinomycetota</taxon>
        <taxon>Coriobacteriia</taxon>
        <taxon>Eggerthellales</taxon>
        <taxon>Eggerthellaceae</taxon>
        <taxon>Raoultibacter</taxon>
    </lineage>
</organism>
<dbReference type="PANTHER" id="PTHR11717:SF7">
    <property type="entry name" value="LOW MOLECULAR WEIGHT PHOSPHOTYROSINE PROTEIN PHOSPHATASE"/>
    <property type="match status" value="1"/>
</dbReference>
<dbReference type="InterPro" id="IPR050438">
    <property type="entry name" value="LMW_PTPase"/>
</dbReference>
<dbReference type="CDD" id="cd16343">
    <property type="entry name" value="LMWPTP"/>
    <property type="match status" value="1"/>
</dbReference>
<proteinExistence type="inferred from homology"/>
<comment type="similarity">
    <text evidence="1">Belongs to the low molecular weight phosphotyrosine protein phosphatase family.</text>
</comment>
<dbReference type="Pfam" id="PF01451">
    <property type="entry name" value="LMWPc"/>
    <property type="match status" value="1"/>
</dbReference>
<dbReference type="EC" id="3.1.3.48" evidence="2"/>
<evidence type="ECO:0000256" key="3">
    <source>
        <dbReference type="ARBA" id="ARBA00022801"/>
    </source>
</evidence>
<dbReference type="RefSeq" id="WP_245874439.1">
    <property type="nucleotide sequence ID" value="NZ_DBFADM010000053.1"/>
</dbReference>
<sequence>MSPIRILFVCHGNICRSPMAEFVMKDIADRHREGAFFDIASAATSDEETGNPVHPGTVDMLSKAGISCEGKFARRLRSTDYAAWDLLIGMDEANVKGMRRMFGGDPDSKIKKLLEFAGETGDIADPWYTGDFGATYDDVVAGCTGLYHYLRG</sequence>
<keyword evidence="3 6" id="KW-0378">Hydrolase</keyword>
<feature type="domain" description="Phosphotyrosine protein phosphatase I" evidence="5">
    <location>
        <begin position="4"/>
        <end position="149"/>
    </location>
</feature>
<evidence type="ECO:0000313" key="6">
    <source>
        <dbReference type="EMBL" id="MEQ3362184.1"/>
    </source>
</evidence>
<evidence type="ECO:0000256" key="2">
    <source>
        <dbReference type="ARBA" id="ARBA00013064"/>
    </source>
</evidence>
<dbReference type="Gene3D" id="3.40.50.2300">
    <property type="match status" value="1"/>
</dbReference>
<evidence type="ECO:0000256" key="1">
    <source>
        <dbReference type="ARBA" id="ARBA00011063"/>
    </source>
</evidence>
<dbReference type="InterPro" id="IPR017867">
    <property type="entry name" value="Tyr_phospatase_low_mol_wt"/>
</dbReference>
<dbReference type="SUPFAM" id="SSF52788">
    <property type="entry name" value="Phosphotyrosine protein phosphatases I"/>
    <property type="match status" value="1"/>
</dbReference>
<dbReference type="InterPro" id="IPR023485">
    <property type="entry name" value="Ptyr_pPase"/>
</dbReference>
<gene>
    <name evidence="6" type="ORF">AAA083_04235</name>
</gene>
<evidence type="ECO:0000313" key="7">
    <source>
        <dbReference type="Proteomes" id="UP001487305"/>
    </source>
</evidence>
<name>A0ABV1JAS4_9ACTN</name>
<evidence type="ECO:0000259" key="5">
    <source>
        <dbReference type="SMART" id="SM00226"/>
    </source>
</evidence>
<dbReference type="EMBL" id="JBBNOP010000003">
    <property type="protein sequence ID" value="MEQ3362184.1"/>
    <property type="molecule type" value="Genomic_DNA"/>
</dbReference>
<dbReference type="PANTHER" id="PTHR11717">
    <property type="entry name" value="LOW MOLECULAR WEIGHT PROTEIN TYROSINE PHOSPHATASE"/>
    <property type="match status" value="1"/>
</dbReference>
<dbReference type="Proteomes" id="UP001487305">
    <property type="component" value="Unassembled WGS sequence"/>
</dbReference>